<accession>A0A3N0IP84</accession>
<dbReference type="PANTHER" id="PTHR30217:SF10">
    <property type="entry name" value="23S RRNA 5-HYDROXYCYTIDINE C2501 SYNTHASE"/>
    <property type="match status" value="1"/>
</dbReference>
<proteinExistence type="predicted"/>
<feature type="non-terminal residue" evidence="1">
    <location>
        <position position="1"/>
    </location>
</feature>
<dbReference type="AlphaFoldDB" id="A0A3N0IP84"/>
<dbReference type="InterPro" id="IPR051454">
    <property type="entry name" value="RNA/ubiquinone_mod_enzymes"/>
</dbReference>
<dbReference type="PANTHER" id="PTHR30217">
    <property type="entry name" value="PEPTIDASE U32 FAMILY"/>
    <property type="match status" value="1"/>
</dbReference>
<dbReference type="RefSeq" id="WP_211329939.1">
    <property type="nucleotide sequence ID" value="NZ_QICC01000148.1"/>
</dbReference>
<reference evidence="2" key="1">
    <citation type="submission" date="2018-05" db="EMBL/GenBank/DDBJ databases">
        <title>Genome Sequencing of selected type strains of the family Eggerthellaceae.</title>
        <authorList>
            <person name="Danylec N."/>
            <person name="Stoll D.A."/>
            <person name="Doetsch A."/>
            <person name="Huch M."/>
        </authorList>
    </citation>
    <scope>NUCLEOTIDE SEQUENCE [LARGE SCALE GENOMIC DNA]</scope>
    <source>
        <strain evidence="2">DSM 16107</strain>
    </source>
</reference>
<protein>
    <submittedName>
        <fullName evidence="1">Peptidase U32</fullName>
    </submittedName>
</protein>
<dbReference type="EMBL" id="QICC01000148">
    <property type="protein sequence ID" value="RNM38795.1"/>
    <property type="molecule type" value="Genomic_DNA"/>
</dbReference>
<evidence type="ECO:0000313" key="1">
    <source>
        <dbReference type="EMBL" id="RNM38795.1"/>
    </source>
</evidence>
<dbReference type="Proteomes" id="UP000270112">
    <property type="component" value="Unassembled WGS sequence"/>
</dbReference>
<name>A0A3N0IP84_9ACTN</name>
<dbReference type="InterPro" id="IPR001539">
    <property type="entry name" value="Peptidase_U32"/>
</dbReference>
<dbReference type="Pfam" id="PF01136">
    <property type="entry name" value="Peptidase_U32"/>
    <property type="match status" value="1"/>
</dbReference>
<comment type="caution">
    <text evidence="1">The sequence shown here is derived from an EMBL/GenBank/DDBJ whole genome shotgun (WGS) entry which is preliminary data.</text>
</comment>
<gene>
    <name evidence="1" type="ORF">DMP09_17305</name>
</gene>
<sequence>VEHDPVPGTREAALGFDAWRYVKPGKPVLVENLAGLVRAAELGAEVELGPHVPVTNGLSLAAAAELGAQRVWLSPELTLGQIADIAEDSPVELGLTIIGAQELMVTEHCLLMSQGPCDEDCDACPRRKSPHYLRDRKEYEFPVITDAMGRSHLFNGVQLDVAQTLPDLIHAGVTSFMVDTTLMNVEETTKAVSRAVRARNVAHADNNAIAKTPGTTSGHLFRGVS</sequence>
<evidence type="ECO:0000313" key="2">
    <source>
        <dbReference type="Proteomes" id="UP000270112"/>
    </source>
</evidence>
<organism evidence="1 2">
    <name type="scientific">Eggerthella sinensis</name>
    <dbReference type="NCBI Taxonomy" id="242230"/>
    <lineage>
        <taxon>Bacteria</taxon>
        <taxon>Bacillati</taxon>
        <taxon>Actinomycetota</taxon>
        <taxon>Coriobacteriia</taxon>
        <taxon>Eggerthellales</taxon>
        <taxon>Eggerthellaceae</taxon>
        <taxon>Eggerthella</taxon>
    </lineage>
</organism>